<dbReference type="OrthoDB" id="8249937at2759"/>
<evidence type="ECO:0000256" key="2">
    <source>
        <dbReference type="ARBA" id="ARBA00022448"/>
    </source>
</evidence>
<gene>
    <name evidence="10" type="ORF">Fcan01_14539</name>
</gene>
<keyword evidence="5 9" id="KW-1133">Transmembrane helix</keyword>
<evidence type="ECO:0000256" key="3">
    <source>
        <dbReference type="ARBA" id="ARBA00022475"/>
    </source>
</evidence>
<evidence type="ECO:0000313" key="10">
    <source>
        <dbReference type="EMBL" id="OXA50926.1"/>
    </source>
</evidence>
<feature type="transmembrane region" description="Helical" evidence="9">
    <location>
        <begin position="27"/>
        <end position="48"/>
    </location>
</feature>
<organism evidence="10 11">
    <name type="scientific">Folsomia candida</name>
    <name type="common">Springtail</name>
    <dbReference type="NCBI Taxonomy" id="158441"/>
    <lineage>
        <taxon>Eukaryota</taxon>
        <taxon>Metazoa</taxon>
        <taxon>Ecdysozoa</taxon>
        <taxon>Arthropoda</taxon>
        <taxon>Hexapoda</taxon>
        <taxon>Collembola</taxon>
        <taxon>Entomobryomorpha</taxon>
        <taxon>Isotomoidea</taxon>
        <taxon>Isotomidae</taxon>
        <taxon>Proisotominae</taxon>
        <taxon>Folsomia</taxon>
    </lineage>
</organism>
<evidence type="ECO:0000256" key="7">
    <source>
        <dbReference type="ARBA" id="ARBA00023136"/>
    </source>
</evidence>
<dbReference type="InterPro" id="IPR044669">
    <property type="entry name" value="YneE/VCCN1/2-like"/>
</dbReference>
<dbReference type="PANTHER" id="PTHR33281">
    <property type="entry name" value="UPF0187 PROTEIN YNEE"/>
    <property type="match status" value="1"/>
</dbReference>
<dbReference type="EMBL" id="LNIX01000008">
    <property type="protein sequence ID" value="OXA50926.1"/>
    <property type="molecule type" value="Genomic_DNA"/>
</dbReference>
<keyword evidence="7 9" id="KW-0472">Membrane</keyword>
<dbReference type="PANTHER" id="PTHR33281:SF19">
    <property type="entry name" value="VOLTAGE-DEPENDENT ANION CHANNEL-FORMING PROTEIN YNEE"/>
    <property type="match status" value="1"/>
</dbReference>
<keyword evidence="2" id="KW-0813">Transport</keyword>
<keyword evidence="6" id="KW-0406">Ion transport</keyword>
<evidence type="ECO:0000256" key="4">
    <source>
        <dbReference type="ARBA" id="ARBA00022692"/>
    </source>
</evidence>
<dbReference type="Pfam" id="PF25539">
    <property type="entry name" value="Bestrophin_2"/>
    <property type="match status" value="2"/>
</dbReference>
<evidence type="ECO:0000256" key="5">
    <source>
        <dbReference type="ARBA" id="ARBA00022989"/>
    </source>
</evidence>
<proteinExistence type="predicted"/>
<accession>A0A226E353</accession>
<dbReference type="Proteomes" id="UP000198287">
    <property type="component" value="Unassembled WGS sequence"/>
</dbReference>
<sequence length="424" mass="48301">MRMAELPDFLWDLQSRWPFMFRLKGTVILRIWWQVLFVLVYTSAVVAIHSYVPLMRMCFPMSLVQVLGVVIGLLLVFRTNTAYDRYWEGRRLWSSMTQNIRTLTRCIWVGVRESGTSKEIVEKRSVINLLIAFAYATKNYLREEYSYDSDGIRELIKHIPKFCTPSSNQPLEHQQLIQEQQQADQQCNNQEIPSVTVTVPEEQGNEPSKTGVILLPGKLTAEEDKSKSASSSAKRRKSSTTPFRRQDARRRSSKAHSSFTAHDCVTPTNIPIELSYYIASYLGTVSVKGRDLTDPSTMLICNHALNNLVDCLTGFERILRTPIPLAYSVHLHHSIWLYLLALPYQMVKELGWFTVPTVVLSSFALLGILGIGWEIENPFGYDDNDLAPTSMENAVELSTKPVEEVRLKLAMGASRRLTSKESDK</sequence>
<evidence type="ECO:0000256" key="6">
    <source>
        <dbReference type="ARBA" id="ARBA00023065"/>
    </source>
</evidence>
<feature type="transmembrane region" description="Helical" evidence="9">
    <location>
        <begin position="350"/>
        <end position="371"/>
    </location>
</feature>
<protein>
    <submittedName>
        <fullName evidence="10">Uncharacterized protein</fullName>
    </submittedName>
</protein>
<comment type="subcellular location">
    <subcellularLocation>
        <location evidence="1">Cell membrane</location>
        <topology evidence="1">Multi-pass membrane protein</topology>
    </subcellularLocation>
</comment>
<comment type="caution">
    <text evidence="10">The sequence shown here is derived from an EMBL/GenBank/DDBJ whole genome shotgun (WGS) entry which is preliminary data.</text>
</comment>
<name>A0A226E353_FOLCA</name>
<evidence type="ECO:0000256" key="8">
    <source>
        <dbReference type="SAM" id="MobiDB-lite"/>
    </source>
</evidence>
<dbReference type="AlphaFoldDB" id="A0A226E353"/>
<keyword evidence="11" id="KW-1185">Reference proteome</keyword>
<dbReference type="GO" id="GO:0005886">
    <property type="term" value="C:plasma membrane"/>
    <property type="evidence" value="ECO:0007669"/>
    <property type="project" value="UniProtKB-SubCell"/>
</dbReference>
<evidence type="ECO:0000256" key="9">
    <source>
        <dbReference type="SAM" id="Phobius"/>
    </source>
</evidence>
<evidence type="ECO:0000256" key="1">
    <source>
        <dbReference type="ARBA" id="ARBA00004651"/>
    </source>
</evidence>
<dbReference type="GO" id="GO:0005254">
    <property type="term" value="F:chloride channel activity"/>
    <property type="evidence" value="ECO:0007669"/>
    <property type="project" value="InterPro"/>
</dbReference>
<evidence type="ECO:0000313" key="11">
    <source>
        <dbReference type="Proteomes" id="UP000198287"/>
    </source>
</evidence>
<reference evidence="10 11" key="1">
    <citation type="submission" date="2015-12" db="EMBL/GenBank/DDBJ databases">
        <title>The genome of Folsomia candida.</title>
        <authorList>
            <person name="Faddeeva A."/>
            <person name="Derks M.F."/>
            <person name="Anvar Y."/>
            <person name="Smit S."/>
            <person name="Van Straalen N."/>
            <person name="Roelofs D."/>
        </authorList>
    </citation>
    <scope>NUCLEOTIDE SEQUENCE [LARGE SCALE GENOMIC DNA]</scope>
    <source>
        <strain evidence="10 11">VU population</strain>
        <tissue evidence="10">Whole body</tissue>
    </source>
</reference>
<keyword evidence="3" id="KW-1003">Cell membrane</keyword>
<feature type="region of interest" description="Disordered" evidence="8">
    <location>
        <begin position="197"/>
        <end position="259"/>
    </location>
</feature>
<keyword evidence="4 9" id="KW-0812">Transmembrane</keyword>
<feature type="transmembrane region" description="Helical" evidence="9">
    <location>
        <begin position="54"/>
        <end position="77"/>
    </location>
</feature>